<organism evidence="2 3">
    <name type="scientific">Botryobasidium botryosum (strain FD-172 SS1)</name>
    <dbReference type="NCBI Taxonomy" id="930990"/>
    <lineage>
        <taxon>Eukaryota</taxon>
        <taxon>Fungi</taxon>
        <taxon>Dikarya</taxon>
        <taxon>Basidiomycota</taxon>
        <taxon>Agaricomycotina</taxon>
        <taxon>Agaricomycetes</taxon>
        <taxon>Cantharellales</taxon>
        <taxon>Botryobasidiaceae</taxon>
        <taxon>Botryobasidium</taxon>
    </lineage>
</organism>
<gene>
    <name evidence="2" type="ORF">BOTBODRAFT_64957</name>
</gene>
<accession>A0A067MNU9</accession>
<dbReference type="EMBL" id="KL198028">
    <property type="protein sequence ID" value="KDQ16370.1"/>
    <property type="molecule type" value="Genomic_DNA"/>
</dbReference>
<reference evidence="3" key="1">
    <citation type="journal article" date="2014" name="Proc. Natl. Acad. Sci. U.S.A.">
        <title>Extensive sampling of basidiomycete genomes demonstrates inadequacy of the white-rot/brown-rot paradigm for wood decay fungi.</title>
        <authorList>
            <person name="Riley R."/>
            <person name="Salamov A.A."/>
            <person name="Brown D.W."/>
            <person name="Nagy L.G."/>
            <person name="Floudas D."/>
            <person name="Held B.W."/>
            <person name="Levasseur A."/>
            <person name="Lombard V."/>
            <person name="Morin E."/>
            <person name="Otillar R."/>
            <person name="Lindquist E.A."/>
            <person name="Sun H."/>
            <person name="LaButti K.M."/>
            <person name="Schmutz J."/>
            <person name="Jabbour D."/>
            <person name="Luo H."/>
            <person name="Baker S.E."/>
            <person name="Pisabarro A.G."/>
            <person name="Walton J.D."/>
            <person name="Blanchette R.A."/>
            <person name="Henrissat B."/>
            <person name="Martin F."/>
            <person name="Cullen D."/>
            <person name="Hibbett D.S."/>
            <person name="Grigoriev I.V."/>
        </authorList>
    </citation>
    <scope>NUCLEOTIDE SEQUENCE [LARGE SCALE GENOMIC DNA]</scope>
    <source>
        <strain evidence="3">FD-172 SS1</strain>
    </source>
</reference>
<protein>
    <submittedName>
        <fullName evidence="2">Uncharacterized protein</fullName>
    </submittedName>
</protein>
<dbReference type="InParanoid" id="A0A067MNU9"/>
<proteinExistence type="predicted"/>
<keyword evidence="3" id="KW-1185">Reference proteome</keyword>
<keyword evidence="1" id="KW-0812">Transmembrane</keyword>
<feature type="transmembrane region" description="Helical" evidence="1">
    <location>
        <begin position="12"/>
        <end position="29"/>
    </location>
</feature>
<keyword evidence="1" id="KW-1133">Transmembrane helix</keyword>
<sequence>MHLVYDLGEGDAKWMLPLAIVWTGLVGLLNSEIARLREEFDAEALPIVEMEAHRSTLIEAIKRLRPRGTAPCEFLIISQHI</sequence>
<evidence type="ECO:0000313" key="2">
    <source>
        <dbReference type="EMBL" id="KDQ16370.1"/>
    </source>
</evidence>
<evidence type="ECO:0000256" key="1">
    <source>
        <dbReference type="SAM" id="Phobius"/>
    </source>
</evidence>
<keyword evidence="1" id="KW-0472">Membrane</keyword>
<evidence type="ECO:0000313" key="3">
    <source>
        <dbReference type="Proteomes" id="UP000027195"/>
    </source>
</evidence>
<dbReference type="Proteomes" id="UP000027195">
    <property type="component" value="Unassembled WGS sequence"/>
</dbReference>
<dbReference type="HOGENOM" id="CLU_2573574_0_0_1"/>
<dbReference type="AlphaFoldDB" id="A0A067MNU9"/>
<name>A0A067MNU9_BOTB1</name>